<dbReference type="PANTHER" id="PTHR23513:SF6">
    <property type="entry name" value="MAJOR FACILITATOR SUPERFAMILY ASSOCIATED DOMAIN-CONTAINING PROTEIN"/>
    <property type="match status" value="1"/>
</dbReference>
<evidence type="ECO:0000256" key="7">
    <source>
        <dbReference type="SAM" id="Phobius"/>
    </source>
</evidence>
<reference evidence="9 10" key="1">
    <citation type="submission" date="2023-07" db="EMBL/GenBank/DDBJ databases">
        <title>Sequencing the genomes of 1000 actinobacteria strains.</title>
        <authorList>
            <person name="Klenk H.-P."/>
        </authorList>
    </citation>
    <scope>NUCLEOTIDE SEQUENCE [LARGE SCALE GENOMIC DNA]</scope>
    <source>
        <strain evidence="9 10">DSM 46740</strain>
    </source>
</reference>
<comment type="subcellular location">
    <subcellularLocation>
        <location evidence="1">Cell membrane</location>
        <topology evidence="1">Multi-pass membrane protein</topology>
    </subcellularLocation>
</comment>
<evidence type="ECO:0000256" key="4">
    <source>
        <dbReference type="ARBA" id="ARBA00022692"/>
    </source>
</evidence>
<accession>A0ABT9QPD1</accession>
<dbReference type="CDD" id="cd06173">
    <property type="entry name" value="MFS_MefA_like"/>
    <property type="match status" value="1"/>
</dbReference>
<dbReference type="SUPFAM" id="SSF103473">
    <property type="entry name" value="MFS general substrate transporter"/>
    <property type="match status" value="1"/>
</dbReference>
<dbReference type="Gene3D" id="1.20.1250.20">
    <property type="entry name" value="MFS general substrate transporter like domains"/>
    <property type="match status" value="1"/>
</dbReference>
<organism evidence="9 10">
    <name type="scientific">Streptosporangium lutulentum</name>
    <dbReference type="NCBI Taxonomy" id="1461250"/>
    <lineage>
        <taxon>Bacteria</taxon>
        <taxon>Bacillati</taxon>
        <taxon>Actinomycetota</taxon>
        <taxon>Actinomycetes</taxon>
        <taxon>Streptosporangiales</taxon>
        <taxon>Streptosporangiaceae</taxon>
        <taxon>Streptosporangium</taxon>
    </lineage>
</organism>
<evidence type="ECO:0000256" key="5">
    <source>
        <dbReference type="ARBA" id="ARBA00022989"/>
    </source>
</evidence>
<evidence type="ECO:0000256" key="1">
    <source>
        <dbReference type="ARBA" id="ARBA00004651"/>
    </source>
</evidence>
<keyword evidence="10" id="KW-1185">Reference proteome</keyword>
<feature type="transmembrane region" description="Helical" evidence="7">
    <location>
        <begin position="271"/>
        <end position="291"/>
    </location>
</feature>
<dbReference type="Proteomes" id="UP001225356">
    <property type="component" value="Unassembled WGS sequence"/>
</dbReference>
<dbReference type="InterPro" id="IPR020846">
    <property type="entry name" value="MFS_dom"/>
</dbReference>
<dbReference type="EMBL" id="JAUSQU010000001">
    <property type="protein sequence ID" value="MDP9848625.1"/>
    <property type="molecule type" value="Genomic_DNA"/>
</dbReference>
<dbReference type="Pfam" id="PF05977">
    <property type="entry name" value="MFS_3"/>
    <property type="match status" value="1"/>
</dbReference>
<evidence type="ECO:0000256" key="6">
    <source>
        <dbReference type="ARBA" id="ARBA00023136"/>
    </source>
</evidence>
<evidence type="ECO:0000259" key="8">
    <source>
        <dbReference type="PROSITE" id="PS50850"/>
    </source>
</evidence>
<keyword evidence="6 7" id="KW-0472">Membrane</keyword>
<name>A0ABT9QPD1_9ACTN</name>
<feature type="transmembrane region" description="Helical" evidence="7">
    <location>
        <begin position="100"/>
        <end position="130"/>
    </location>
</feature>
<keyword evidence="3" id="KW-1003">Cell membrane</keyword>
<dbReference type="PANTHER" id="PTHR23513">
    <property type="entry name" value="INTEGRAL MEMBRANE EFFLUX PROTEIN-RELATED"/>
    <property type="match status" value="1"/>
</dbReference>
<evidence type="ECO:0000313" key="10">
    <source>
        <dbReference type="Proteomes" id="UP001225356"/>
    </source>
</evidence>
<evidence type="ECO:0000313" key="9">
    <source>
        <dbReference type="EMBL" id="MDP9848625.1"/>
    </source>
</evidence>
<feature type="transmembrane region" description="Helical" evidence="7">
    <location>
        <begin position="303"/>
        <end position="320"/>
    </location>
</feature>
<dbReference type="InterPro" id="IPR010290">
    <property type="entry name" value="TM_effector"/>
</dbReference>
<keyword evidence="4 7" id="KW-0812">Transmembrane</keyword>
<protein>
    <submittedName>
        <fullName evidence="9">MFS family permease</fullName>
    </submittedName>
</protein>
<dbReference type="RefSeq" id="WP_307566054.1">
    <property type="nucleotide sequence ID" value="NZ_JAUSQU010000001.1"/>
</dbReference>
<sequence>MATDDRTQAGERRVSRAGPPPLGIAYWRLWTSSGLSNLADGIFKIALPLVAIRFTDSPTLIAGLTFALTLPWLLFALQAGALADRLDRRRAMLCANTVRAVLLAALTLTVVVGIGSIWALYIIAICVGVAETVYDTSAQSILPQVVSRDLLSRANGHLHAAELAANQFVGPPLGGFLVAAGAATAFAAPAALWVVAVAALLLVRGPFQIERDRHTTIRGDIAEGLRFLLRHRLLRNLAVMVGVFNFASNATWAILVLYAVGPESPLGLSDLAYGALLTTVAAGSVLGSIAAERIEHALGRARALVLTVLGSALLVGAPALTTDPILIGAAFFVGGVTMAVWNVITVSLRQRVIPDRLLGRVNSTYRLVAWGTMPLGAAAGGLLAQFFGLRTVFVVMALLTLSVVAGMVTVTDRNMDAAERDADHS</sequence>
<feature type="transmembrane region" description="Helical" evidence="7">
    <location>
        <begin position="392"/>
        <end position="410"/>
    </location>
</feature>
<gene>
    <name evidence="9" type="ORF">J2853_007836</name>
</gene>
<feature type="domain" description="Major facilitator superfamily (MFS) profile" evidence="8">
    <location>
        <begin position="25"/>
        <end position="414"/>
    </location>
</feature>
<keyword evidence="2" id="KW-0813">Transport</keyword>
<evidence type="ECO:0000256" key="3">
    <source>
        <dbReference type="ARBA" id="ARBA00022475"/>
    </source>
</evidence>
<evidence type="ECO:0000256" key="2">
    <source>
        <dbReference type="ARBA" id="ARBA00022448"/>
    </source>
</evidence>
<feature type="transmembrane region" description="Helical" evidence="7">
    <location>
        <begin position="176"/>
        <end position="203"/>
    </location>
</feature>
<feature type="transmembrane region" description="Helical" evidence="7">
    <location>
        <begin position="367"/>
        <end position="386"/>
    </location>
</feature>
<comment type="caution">
    <text evidence="9">The sequence shown here is derived from an EMBL/GenBank/DDBJ whole genome shotgun (WGS) entry which is preliminary data.</text>
</comment>
<feature type="transmembrane region" description="Helical" evidence="7">
    <location>
        <begin position="326"/>
        <end position="346"/>
    </location>
</feature>
<dbReference type="InterPro" id="IPR036259">
    <property type="entry name" value="MFS_trans_sf"/>
</dbReference>
<dbReference type="PROSITE" id="PS50850">
    <property type="entry name" value="MFS"/>
    <property type="match status" value="1"/>
</dbReference>
<proteinExistence type="predicted"/>
<keyword evidence="5 7" id="KW-1133">Transmembrane helix</keyword>
<feature type="transmembrane region" description="Helical" evidence="7">
    <location>
        <begin position="237"/>
        <end position="259"/>
    </location>
</feature>
<feature type="transmembrane region" description="Helical" evidence="7">
    <location>
        <begin position="60"/>
        <end position="79"/>
    </location>
</feature>